<gene>
    <name evidence="2" type="ORF">GMPD_38600</name>
</gene>
<feature type="region of interest" description="Disordered" evidence="1">
    <location>
        <begin position="1"/>
        <end position="103"/>
    </location>
</feature>
<organism evidence="2 3">
    <name type="scientific">Geomonas paludis</name>
    <dbReference type="NCBI Taxonomy" id="2740185"/>
    <lineage>
        <taxon>Bacteria</taxon>
        <taxon>Pseudomonadati</taxon>
        <taxon>Thermodesulfobacteriota</taxon>
        <taxon>Desulfuromonadia</taxon>
        <taxon>Geobacterales</taxon>
        <taxon>Geobacteraceae</taxon>
        <taxon>Geomonas</taxon>
    </lineage>
</organism>
<evidence type="ECO:0000256" key="1">
    <source>
        <dbReference type="SAM" id="MobiDB-lite"/>
    </source>
</evidence>
<dbReference type="EMBL" id="BLXY01000014">
    <property type="protein sequence ID" value="GFO65941.1"/>
    <property type="molecule type" value="Genomic_DNA"/>
</dbReference>
<evidence type="ECO:0000313" key="2">
    <source>
        <dbReference type="EMBL" id="GFO65941.1"/>
    </source>
</evidence>
<feature type="compositionally biased region" description="Polar residues" evidence="1">
    <location>
        <begin position="32"/>
        <end position="46"/>
    </location>
</feature>
<sequence>MSFAANLSSPGRVVPPAGENPGGGRLGYRSSIRPSLSRGSWLSSKGNAGGSAKKAPPPLTGLRAVALRPAKAGGGRRVDEAASRGGDGRFPHPLTPSRKGRGD</sequence>
<feature type="compositionally biased region" description="Basic and acidic residues" evidence="1">
    <location>
        <begin position="76"/>
        <end position="90"/>
    </location>
</feature>
<dbReference type="AlphaFoldDB" id="A0A6V8N0L4"/>
<evidence type="ECO:0000313" key="3">
    <source>
        <dbReference type="Proteomes" id="UP000568888"/>
    </source>
</evidence>
<comment type="caution">
    <text evidence="2">The sequence shown here is derived from an EMBL/GenBank/DDBJ whole genome shotgun (WGS) entry which is preliminary data.</text>
</comment>
<name>A0A6V8N0L4_9BACT</name>
<proteinExistence type="predicted"/>
<reference evidence="3" key="1">
    <citation type="submission" date="2020-06" db="EMBL/GenBank/DDBJ databases">
        <title>Draft genomic sequecing of Geomonas sp. Red736.</title>
        <authorList>
            <person name="Itoh H."/>
            <person name="Xu Z.X."/>
            <person name="Ushijima N."/>
            <person name="Masuda Y."/>
            <person name="Shiratori Y."/>
            <person name="Senoo K."/>
        </authorList>
    </citation>
    <scope>NUCLEOTIDE SEQUENCE [LARGE SCALE GENOMIC DNA]</scope>
    <source>
        <strain evidence="3">Red736</strain>
    </source>
</reference>
<accession>A0A6V8N0L4</accession>
<dbReference type="Proteomes" id="UP000568888">
    <property type="component" value="Unassembled WGS sequence"/>
</dbReference>
<protein>
    <submittedName>
        <fullName evidence="2">Uncharacterized protein</fullName>
    </submittedName>
</protein>